<keyword evidence="4" id="KW-1185">Reference proteome</keyword>
<sequence>MDNALKLRVMFDMVDNWTKPLRNMLNSNKGLAQSLKATRGELAELGKQQKAVASFREMRAGLADTTRKLGAAQSNVKALAGSLHAFGPPTQKMVADLARARQAASRLRAEQKKQTAAVDEMRGRLKQAGIETRNLAQHERTLRANIASTTATMQAQTRQLEALSEREKKLAAARGKMQAMQGVAGGMAIGGYAARSTGMRVLGGLGGTLDEAKKMTNERARITALGLGDQATQDAEKYVRAMNMMGVSTSDNMTLMRDALSIFADEHHAQMVMPTLAKMKFANEALFGAEDAHANEEKFMNMLKVIELRGGTKDEATFKNEANMVQKVLSATGGRVGGDEWRNFIQTGGVAAKQMRQDAFYYQMEPLIQEMGGHGVGTGLMSAYSNVYQGKTTVRAAQEMMNLGLVDKKNVEYNKIGMIKRIKPGALLGGDLFKASPLEWLEKVLLPQMAKKGITDPDKVKDMISTIFTNRTAANLFSTMYMQRDQIHKNEKLNRGAYGIDDAAKLAALQTQGKENDLLAKGRDLRREIGERIAPLYNAALDKTREILGGLIGLIQRHGAAAKVILSVLAAFAALLVVMGTFTIVLAGILGPLAIVRFSMATLGIQGGFLARTLGASASGLGLLSGAASRFSVVGNAARTTAARMRAALAAAWSASSPRAVVSSVAQWGRTVVTSMKNGLVATRQYTAQVWRAVAAQAAASRAAVVSRWTAARQYAGNRGVAGMSVDALKGAGGLIKGGAVGAINGVGAALGGLAQMLMFVGRIALMNPVGLVITGIALAALLIIRYWEPIKAFFAGFWQGLTDGLQPLALIFSRVFGVLSAMFEPLKPAFNWLMDAVKGVWDWISRLLGPVNASRESLDKASTAGRGFGEWLANIIVAAAKVAEKMAEFGANLISGLVNGITNGLGAVKEAITNVANSTVTWFKEKLGIHSPSRVFTELGGFIGEGAALGMAGEQRGVARAALGLATAAVTGFGTPALSTAAPLVPIDRRPPITASAPAAASSASAAAPASIVINIYPQAGDDPRAIARAVAAELDRRERAQRARAGSRLSD</sequence>
<keyword evidence="2" id="KW-1133">Transmembrane helix</keyword>
<feature type="transmembrane region" description="Helical" evidence="2">
    <location>
        <begin position="764"/>
        <end position="785"/>
    </location>
</feature>
<feature type="coiled-coil region" evidence="1">
    <location>
        <begin position="146"/>
        <end position="173"/>
    </location>
</feature>
<evidence type="ECO:0000313" key="4">
    <source>
        <dbReference type="Proteomes" id="UP000831025"/>
    </source>
</evidence>
<reference evidence="3" key="1">
    <citation type="submission" date="2022-02" db="EMBL/GenBank/DDBJ databases">
        <title>Burkholderia cenocepacia phage Momento.</title>
        <authorList>
            <person name="Le T."/>
            <person name="Hernandez I."/>
            <person name="Gill J."/>
            <person name="Liu M."/>
        </authorList>
    </citation>
    <scope>NUCLEOTIDE SEQUENCE</scope>
</reference>
<dbReference type="Proteomes" id="UP000831025">
    <property type="component" value="Segment"/>
</dbReference>
<dbReference type="PANTHER" id="PTHR37813:SF1">
    <property type="entry name" value="FELS-2 PROPHAGE PROTEIN"/>
    <property type="match status" value="1"/>
</dbReference>
<gene>
    <name evidence="3" type="ORF">CPT_Momento_028</name>
</gene>
<evidence type="ECO:0000256" key="1">
    <source>
        <dbReference type="SAM" id="Coils"/>
    </source>
</evidence>
<keyword evidence="2" id="KW-0472">Membrane</keyword>
<dbReference type="PANTHER" id="PTHR37813">
    <property type="entry name" value="FELS-2 PROPHAGE PROTEIN"/>
    <property type="match status" value="1"/>
</dbReference>
<dbReference type="EMBL" id="OM638611">
    <property type="protein sequence ID" value="UNY41858.1"/>
    <property type="molecule type" value="Genomic_DNA"/>
</dbReference>
<feature type="transmembrane region" description="Helical" evidence="2">
    <location>
        <begin position="564"/>
        <end position="590"/>
    </location>
</feature>
<proteinExistence type="predicted"/>
<evidence type="ECO:0000256" key="2">
    <source>
        <dbReference type="SAM" id="Phobius"/>
    </source>
</evidence>
<protein>
    <submittedName>
        <fullName evidence="3">Tape measure protein</fullName>
    </submittedName>
</protein>
<evidence type="ECO:0000313" key="3">
    <source>
        <dbReference type="EMBL" id="UNY41858.1"/>
    </source>
</evidence>
<keyword evidence="1" id="KW-0175">Coiled coil</keyword>
<organism evidence="3 4">
    <name type="scientific">Burkholderia phage Momento</name>
    <dbReference type="NCBI Taxonomy" id="2924902"/>
    <lineage>
        <taxon>Viruses</taxon>
        <taxon>Duplodnaviria</taxon>
        <taxon>Heunggongvirae</taxon>
        <taxon>Uroviricota</taxon>
        <taxon>Caudoviricetes</taxon>
        <taxon>Peduoviridae</taxon>
        <taxon>Kayeltresvirus</taxon>
        <taxon>Kayeltresvirus momento</taxon>
    </lineage>
</organism>
<name>A0AAE9G716_9CAUD</name>
<accession>A0AAE9G716</accession>
<keyword evidence="2" id="KW-0812">Transmembrane</keyword>